<evidence type="ECO:0000256" key="6">
    <source>
        <dbReference type="ARBA" id="ARBA00023049"/>
    </source>
</evidence>
<dbReference type="Gene3D" id="1.10.10.1940">
    <property type="match status" value="1"/>
</dbReference>
<feature type="compositionally biased region" description="Gly residues" evidence="12">
    <location>
        <begin position="19"/>
        <end position="30"/>
    </location>
</feature>
<feature type="active site" evidence="10">
    <location>
        <position position="365"/>
    </location>
</feature>
<dbReference type="SUPFAM" id="SSF55486">
    <property type="entry name" value="Metalloproteases ('zincins'), catalytic domain"/>
    <property type="match status" value="1"/>
</dbReference>
<keyword evidence="5 10" id="KW-0862">Zinc</keyword>
<dbReference type="InterPro" id="IPR001506">
    <property type="entry name" value="Peptidase_M12A"/>
</dbReference>
<feature type="binding site" evidence="10">
    <location>
        <position position="364"/>
    </location>
    <ligand>
        <name>Zn(2+)</name>
        <dbReference type="ChEBI" id="CHEBI:29105"/>
        <note>catalytic</note>
    </ligand>
</feature>
<dbReference type="InterPro" id="IPR017368">
    <property type="entry name" value="Peptidase_M12A_astacin-9/10/11"/>
</dbReference>
<dbReference type="GO" id="GO:0004222">
    <property type="term" value="F:metalloendopeptidase activity"/>
    <property type="evidence" value="ECO:0007669"/>
    <property type="project" value="UniProtKB-UniRule"/>
</dbReference>
<protein>
    <recommendedName>
        <fullName evidence="11">Metalloendopeptidase</fullName>
        <ecNumber evidence="11">3.4.24.-</ecNumber>
    </recommendedName>
</protein>
<evidence type="ECO:0000259" key="14">
    <source>
        <dbReference type="PROSITE" id="PS51864"/>
    </source>
</evidence>
<dbReference type="PROSITE" id="PS51670">
    <property type="entry name" value="SHKT"/>
    <property type="match status" value="1"/>
</dbReference>
<organism evidence="15 16">
    <name type="scientific">Mesorhabditis spiculigera</name>
    <dbReference type="NCBI Taxonomy" id="96644"/>
    <lineage>
        <taxon>Eukaryota</taxon>
        <taxon>Metazoa</taxon>
        <taxon>Ecdysozoa</taxon>
        <taxon>Nematoda</taxon>
        <taxon>Chromadorea</taxon>
        <taxon>Rhabditida</taxon>
        <taxon>Rhabditina</taxon>
        <taxon>Rhabditomorpha</taxon>
        <taxon>Rhabditoidea</taxon>
        <taxon>Rhabditidae</taxon>
        <taxon>Mesorhabditinae</taxon>
        <taxon>Mesorhabditis</taxon>
    </lineage>
</organism>
<keyword evidence="4 10" id="KW-0378">Hydrolase</keyword>
<dbReference type="InterPro" id="IPR024079">
    <property type="entry name" value="MetalloPept_cat_dom_sf"/>
</dbReference>
<dbReference type="Proteomes" id="UP001177023">
    <property type="component" value="Unassembled WGS sequence"/>
</dbReference>
<dbReference type="SMART" id="SM00254">
    <property type="entry name" value="ShKT"/>
    <property type="match status" value="1"/>
</dbReference>
<dbReference type="PANTHER" id="PTHR10127:SF802">
    <property type="entry name" value="ZINC METALLOPROTEINASE NAS-10"/>
    <property type="match status" value="1"/>
</dbReference>
<evidence type="ECO:0000256" key="12">
    <source>
        <dbReference type="SAM" id="MobiDB-lite"/>
    </source>
</evidence>
<dbReference type="InterPro" id="IPR034035">
    <property type="entry name" value="Astacin-like_dom"/>
</dbReference>
<feature type="region of interest" description="Disordered" evidence="12">
    <location>
        <begin position="1"/>
        <end position="44"/>
    </location>
</feature>
<evidence type="ECO:0000313" key="15">
    <source>
        <dbReference type="EMBL" id="CAJ0574738.1"/>
    </source>
</evidence>
<evidence type="ECO:0000256" key="2">
    <source>
        <dbReference type="ARBA" id="ARBA00022670"/>
    </source>
</evidence>
<dbReference type="PROSITE" id="PS51864">
    <property type="entry name" value="ASTACIN"/>
    <property type="match status" value="1"/>
</dbReference>
<dbReference type="PANTHER" id="PTHR10127">
    <property type="entry name" value="DISCOIDIN, CUB, EGF, LAMININ , AND ZINC METALLOPROTEASE DOMAIN CONTAINING"/>
    <property type="match status" value="1"/>
</dbReference>
<dbReference type="PRINTS" id="PR00480">
    <property type="entry name" value="ASTACIN"/>
</dbReference>
<feature type="binding site" evidence="10">
    <location>
        <position position="374"/>
    </location>
    <ligand>
        <name>Zn(2+)</name>
        <dbReference type="ChEBI" id="CHEBI:29105"/>
        <note>catalytic</note>
    </ligand>
</feature>
<dbReference type="CDD" id="cd04280">
    <property type="entry name" value="ZnMc_astacin_like"/>
    <property type="match status" value="1"/>
</dbReference>
<dbReference type="Gene3D" id="3.40.390.10">
    <property type="entry name" value="Collagenase (Catalytic Domain)"/>
    <property type="match status" value="1"/>
</dbReference>
<dbReference type="PIRSF" id="PIRSF038055">
    <property type="entry name" value="Nas9/Nas10/Nas11"/>
    <property type="match status" value="1"/>
</dbReference>
<dbReference type="InterPro" id="IPR006026">
    <property type="entry name" value="Peptidase_Metallo"/>
</dbReference>
<evidence type="ECO:0000256" key="8">
    <source>
        <dbReference type="ARBA" id="ARBA00023157"/>
    </source>
</evidence>
<name>A0AA36G3P6_9BILA</name>
<evidence type="ECO:0000256" key="9">
    <source>
        <dbReference type="PROSITE-ProRule" id="PRU01005"/>
    </source>
</evidence>
<reference evidence="15" key="1">
    <citation type="submission" date="2023-06" db="EMBL/GenBank/DDBJ databases">
        <authorList>
            <person name="Delattre M."/>
        </authorList>
    </citation>
    <scope>NUCLEOTIDE SEQUENCE</scope>
    <source>
        <strain evidence="15">AF72</strain>
    </source>
</reference>
<comment type="caution">
    <text evidence="9">Lacks conserved residue(s) required for the propagation of feature annotation.</text>
</comment>
<keyword evidence="16" id="KW-1185">Reference proteome</keyword>
<feature type="domain" description="Peptidase M12A" evidence="14">
    <location>
        <begin position="269"/>
        <end position="470"/>
    </location>
</feature>
<feature type="binding site" evidence="10">
    <location>
        <position position="368"/>
    </location>
    <ligand>
        <name>Zn(2+)</name>
        <dbReference type="ChEBI" id="CHEBI:29105"/>
        <note>catalytic</note>
    </ligand>
</feature>
<evidence type="ECO:0000313" key="16">
    <source>
        <dbReference type="Proteomes" id="UP001177023"/>
    </source>
</evidence>
<keyword evidence="3 10" id="KW-0479">Metal-binding</keyword>
<dbReference type="GO" id="GO:0006508">
    <property type="term" value="P:proteolysis"/>
    <property type="evidence" value="ECO:0007669"/>
    <property type="project" value="UniProtKB-KW"/>
</dbReference>
<evidence type="ECO:0000256" key="3">
    <source>
        <dbReference type="ARBA" id="ARBA00022723"/>
    </source>
</evidence>
<comment type="caution">
    <text evidence="15">The sequence shown here is derived from an EMBL/GenBank/DDBJ whole genome shotgun (WGS) entry which is preliminary data.</text>
</comment>
<dbReference type="Pfam" id="PF01549">
    <property type="entry name" value="ShK"/>
    <property type="match status" value="1"/>
</dbReference>
<keyword evidence="7" id="KW-0865">Zymogen</keyword>
<dbReference type="AlphaFoldDB" id="A0AA36G3P6"/>
<evidence type="ECO:0000256" key="10">
    <source>
        <dbReference type="PROSITE-ProRule" id="PRU01211"/>
    </source>
</evidence>
<dbReference type="FunFam" id="3.40.390.10:FF:000050">
    <property type="entry name" value="Metalloendopeptidase"/>
    <property type="match status" value="1"/>
</dbReference>
<comment type="function">
    <text evidence="1">Metalloprotease.</text>
</comment>
<feature type="domain" description="ShKT" evidence="13">
    <location>
        <begin position="474"/>
        <end position="510"/>
    </location>
</feature>
<feature type="non-terminal residue" evidence="15">
    <location>
        <position position="510"/>
    </location>
</feature>
<keyword evidence="6 10" id="KW-0482">Metalloprotease</keyword>
<proteinExistence type="predicted"/>
<keyword evidence="2 10" id="KW-0645">Protease</keyword>
<feature type="compositionally biased region" description="Gly residues" evidence="12">
    <location>
        <begin position="1"/>
        <end position="10"/>
    </location>
</feature>
<gene>
    <name evidence="15" type="ORF">MSPICULIGERA_LOCUS13066</name>
</gene>
<evidence type="ECO:0000256" key="11">
    <source>
        <dbReference type="RuleBase" id="RU361183"/>
    </source>
</evidence>
<evidence type="ECO:0000256" key="1">
    <source>
        <dbReference type="ARBA" id="ARBA00002657"/>
    </source>
</evidence>
<dbReference type="EC" id="3.4.24.-" evidence="11"/>
<dbReference type="SMART" id="SM00235">
    <property type="entry name" value="ZnMc"/>
    <property type="match status" value="1"/>
</dbReference>
<dbReference type="GO" id="GO:0008270">
    <property type="term" value="F:zinc ion binding"/>
    <property type="evidence" value="ECO:0007669"/>
    <property type="project" value="UniProtKB-UniRule"/>
</dbReference>
<dbReference type="EMBL" id="CATQJA010002632">
    <property type="protein sequence ID" value="CAJ0574738.1"/>
    <property type="molecule type" value="Genomic_DNA"/>
</dbReference>
<evidence type="ECO:0000256" key="5">
    <source>
        <dbReference type="ARBA" id="ARBA00022833"/>
    </source>
</evidence>
<dbReference type="InterPro" id="IPR003582">
    <property type="entry name" value="ShKT_dom"/>
</dbReference>
<keyword evidence="8" id="KW-1015">Disulfide bond</keyword>
<evidence type="ECO:0000256" key="7">
    <source>
        <dbReference type="ARBA" id="ARBA00023145"/>
    </source>
</evidence>
<evidence type="ECO:0000259" key="13">
    <source>
        <dbReference type="PROSITE" id="PS51670"/>
    </source>
</evidence>
<comment type="cofactor">
    <cofactor evidence="10 11">
        <name>Zn(2+)</name>
        <dbReference type="ChEBI" id="CHEBI:29105"/>
    </cofactor>
    <text evidence="10 11">Binds 1 zinc ion per subunit.</text>
</comment>
<evidence type="ECO:0000256" key="4">
    <source>
        <dbReference type="ARBA" id="ARBA00022801"/>
    </source>
</evidence>
<accession>A0AA36G3P6</accession>
<dbReference type="Pfam" id="PF01400">
    <property type="entry name" value="Astacin"/>
    <property type="match status" value="1"/>
</dbReference>
<sequence>MGQWNGGPGGRHGHQPGDPGAGGDGLGGNQGPNRGRGTNQANNGMLGLLGDLSHLLNQGDPGHQRWQEHARRFCSQYPQHPKCARGGLPQFGDLQGLLGHIGRNVRKLMPMIPRLNIRDPLSGAPVNLAGLIQQSIQQIGQISMQATTNIQGVCKRMNCLEQTSDYQNKRSLVREKMLNFEQRVYRKDTTDDLDLRLLRTKQVKMALLEKAKLQGVVAPADDGVFDKDILLTTAQAEYMLNELGKGGTQNVQAARAFRNKRSGLFFEEQFVKKWDTSRPILYTFHESLEEWDKNDVRMALDTISRNVPCIRFQYSQNVPSGPHFHYMKVDSPSFCGLSYIGKVDNGNPIYLSFGCGQNVGVAIHESMHALGVNHQHLRFDRDQWITVDWSNINPQHYDMFAVADAKLFTSYGVQYDYGSIMHYNAYTGAMDTNKPTMIPKVNQAQNTRVLGQRDQMTQRDTEILQKMYCKANTCKDTNVYCGAWALRNLCQSQQSAAWMQQNCRKSCNLC</sequence>